<dbReference type="AlphaFoldDB" id="A0A8J6M9E5"/>
<keyword evidence="3" id="KW-1185">Reference proteome</keyword>
<protein>
    <submittedName>
        <fullName evidence="2">Uncharacterized protein</fullName>
    </submittedName>
</protein>
<evidence type="ECO:0000313" key="3">
    <source>
        <dbReference type="Proteomes" id="UP000602260"/>
    </source>
</evidence>
<feature type="transmembrane region" description="Helical" evidence="1">
    <location>
        <begin position="34"/>
        <end position="55"/>
    </location>
</feature>
<evidence type="ECO:0000313" key="2">
    <source>
        <dbReference type="EMBL" id="MBC5716085.1"/>
    </source>
</evidence>
<evidence type="ECO:0000256" key="1">
    <source>
        <dbReference type="SAM" id="Phobius"/>
    </source>
</evidence>
<name>A0A8J6M9E5_9FIRM</name>
<proteinExistence type="predicted"/>
<keyword evidence="1" id="KW-1133">Transmembrane helix</keyword>
<dbReference type="RefSeq" id="WP_186877565.1">
    <property type="nucleotide sequence ID" value="NZ_JACOPN010000001.1"/>
</dbReference>
<keyword evidence="1" id="KW-0812">Transmembrane</keyword>
<dbReference type="Proteomes" id="UP000602260">
    <property type="component" value="Unassembled WGS sequence"/>
</dbReference>
<sequence>MTPNKWRKWAALLWAACLFVTVIGSAIENRGAKIMAGLVVLAGCLAFLIGTWKYWRCPECGGLLRLDRLFAPPECPHCGYKVEK</sequence>
<reference evidence="2" key="1">
    <citation type="submission" date="2020-08" db="EMBL/GenBank/DDBJ databases">
        <title>Genome public.</title>
        <authorList>
            <person name="Liu C."/>
            <person name="Sun Q."/>
        </authorList>
    </citation>
    <scope>NUCLEOTIDE SEQUENCE</scope>
    <source>
        <strain evidence="2">BX5</strain>
    </source>
</reference>
<dbReference type="Gene3D" id="2.20.28.30">
    <property type="entry name" value="RNA polymerase ii, chain L"/>
    <property type="match status" value="1"/>
</dbReference>
<comment type="caution">
    <text evidence="2">The sequence shown here is derived from an EMBL/GenBank/DDBJ whole genome shotgun (WGS) entry which is preliminary data.</text>
</comment>
<organism evidence="2 3">
    <name type="scientific">Flintibacter faecis</name>
    <dbReference type="NCBI Taxonomy" id="2763047"/>
    <lineage>
        <taxon>Bacteria</taxon>
        <taxon>Bacillati</taxon>
        <taxon>Bacillota</taxon>
        <taxon>Clostridia</taxon>
        <taxon>Eubacteriales</taxon>
        <taxon>Flintibacter</taxon>
    </lineage>
</organism>
<keyword evidence="1" id="KW-0472">Membrane</keyword>
<accession>A0A8J6M9E5</accession>
<gene>
    <name evidence="2" type="ORF">H8S55_01875</name>
</gene>
<dbReference type="EMBL" id="JACOPN010000001">
    <property type="protein sequence ID" value="MBC5716085.1"/>
    <property type="molecule type" value="Genomic_DNA"/>
</dbReference>